<proteinExistence type="predicted"/>
<sequence length="311" mass="35141">MTKYINVHIINYPGALQSATHGLEELFLLANNIASEQNLTIEFVPQILQLDSSFDPLSTPTQILICPPSIQNTYFQNPSEELLSFINHVHRKGGILCSACAGAFLLGAAGQLNHKRVTTHWKLAEQLQSSFPDAHLQAESILINEGNLITAGGIMSWVDLGLELVAHFMSPQVMRNLGKYLIVDTGKREQRYYQSFTPRMDHGYEAILKTQHYLHKHYGDAIKIEELASQSFMTKRTFLRKFTEATGLKPLQYLQRVRIQSACNLLESTQQTAEQIAFKVGYEDVNSFRKVFTKIMGLTPTEFKDRFSVGT</sequence>
<gene>
    <name evidence="4" type="ORF">ACFOEK_04900</name>
</gene>
<keyword evidence="1" id="KW-0805">Transcription regulation</keyword>
<protein>
    <submittedName>
        <fullName evidence="4">GlxA family transcriptional regulator</fullName>
    </submittedName>
</protein>
<dbReference type="InterPro" id="IPR018060">
    <property type="entry name" value="HTH_AraC"/>
</dbReference>
<dbReference type="PROSITE" id="PS01124">
    <property type="entry name" value="HTH_ARAC_FAMILY_2"/>
    <property type="match status" value="1"/>
</dbReference>
<evidence type="ECO:0000313" key="4">
    <source>
        <dbReference type="EMBL" id="MFC3150355.1"/>
    </source>
</evidence>
<keyword evidence="5" id="KW-1185">Reference proteome</keyword>
<dbReference type="PANTHER" id="PTHR43130">
    <property type="entry name" value="ARAC-FAMILY TRANSCRIPTIONAL REGULATOR"/>
    <property type="match status" value="1"/>
</dbReference>
<dbReference type="Pfam" id="PF01965">
    <property type="entry name" value="DJ-1_PfpI"/>
    <property type="match status" value="1"/>
</dbReference>
<dbReference type="Proteomes" id="UP001595476">
    <property type="component" value="Unassembled WGS sequence"/>
</dbReference>
<dbReference type="SUPFAM" id="SSF52317">
    <property type="entry name" value="Class I glutamine amidotransferase-like"/>
    <property type="match status" value="1"/>
</dbReference>
<dbReference type="Gene3D" id="3.40.50.880">
    <property type="match status" value="1"/>
</dbReference>
<dbReference type="Gene3D" id="1.10.10.60">
    <property type="entry name" value="Homeodomain-like"/>
    <property type="match status" value="2"/>
</dbReference>
<dbReference type="InterPro" id="IPR002818">
    <property type="entry name" value="DJ-1/PfpI"/>
</dbReference>
<comment type="caution">
    <text evidence="4">The sequence shown here is derived from an EMBL/GenBank/DDBJ whole genome shotgun (WGS) entry which is preliminary data.</text>
</comment>
<dbReference type="PANTHER" id="PTHR43130:SF3">
    <property type="entry name" value="HTH-TYPE TRANSCRIPTIONAL REGULATOR RV1931C"/>
    <property type="match status" value="1"/>
</dbReference>
<evidence type="ECO:0000259" key="3">
    <source>
        <dbReference type="PROSITE" id="PS01124"/>
    </source>
</evidence>
<feature type="domain" description="HTH araC/xylS-type" evidence="3">
    <location>
        <begin position="208"/>
        <end position="306"/>
    </location>
</feature>
<evidence type="ECO:0000256" key="2">
    <source>
        <dbReference type="ARBA" id="ARBA00023163"/>
    </source>
</evidence>
<reference evidence="5" key="1">
    <citation type="journal article" date="2019" name="Int. J. Syst. Evol. Microbiol.">
        <title>The Global Catalogue of Microorganisms (GCM) 10K type strain sequencing project: providing services to taxonomists for standard genome sequencing and annotation.</title>
        <authorList>
            <consortium name="The Broad Institute Genomics Platform"/>
            <consortium name="The Broad Institute Genome Sequencing Center for Infectious Disease"/>
            <person name="Wu L."/>
            <person name="Ma J."/>
        </authorList>
    </citation>
    <scope>NUCLEOTIDE SEQUENCE [LARGE SCALE GENOMIC DNA]</scope>
    <source>
        <strain evidence="5">KCTC 52438</strain>
    </source>
</reference>
<dbReference type="Pfam" id="PF12833">
    <property type="entry name" value="HTH_18"/>
    <property type="match status" value="1"/>
</dbReference>
<accession>A0ABV7HD56</accession>
<dbReference type="InterPro" id="IPR029062">
    <property type="entry name" value="Class_I_gatase-like"/>
</dbReference>
<evidence type="ECO:0000256" key="1">
    <source>
        <dbReference type="ARBA" id="ARBA00023015"/>
    </source>
</evidence>
<dbReference type="SUPFAM" id="SSF46689">
    <property type="entry name" value="Homeodomain-like"/>
    <property type="match status" value="2"/>
</dbReference>
<dbReference type="SMART" id="SM00342">
    <property type="entry name" value="HTH_ARAC"/>
    <property type="match status" value="1"/>
</dbReference>
<name>A0ABV7HD56_9GAMM</name>
<keyword evidence="2" id="KW-0804">Transcription</keyword>
<dbReference type="EMBL" id="JBHRSZ010000002">
    <property type="protein sequence ID" value="MFC3150355.1"/>
    <property type="molecule type" value="Genomic_DNA"/>
</dbReference>
<dbReference type="RefSeq" id="WP_386717006.1">
    <property type="nucleotide sequence ID" value="NZ_JBHRSZ010000002.1"/>
</dbReference>
<dbReference type="InterPro" id="IPR052158">
    <property type="entry name" value="INH-QAR"/>
</dbReference>
<dbReference type="InterPro" id="IPR009057">
    <property type="entry name" value="Homeodomain-like_sf"/>
</dbReference>
<organism evidence="4 5">
    <name type="scientific">Litoribrevibacter euphylliae</name>
    <dbReference type="NCBI Taxonomy" id="1834034"/>
    <lineage>
        <taxon>Bacteria</taxon>
        <taxon>Pseudomonadati</taxon>
        <taxon>Pseudomonadota</taxon>
        <taxon>Gammaproteobacteria</taxon>
        <taxon>Oceanospirillales</taxon>
        <taxon>Oceanospirillaceae</taxon>
        <taxon>Litoribrevibacter</taxon>
    </lineage>
</organism>
<evidence type="ECO:0000313" key="5">
    <source>
        <dbReference type="Proteomes" id="UP001595476"/>
    </source>
</evidence>